<proteinExistence type="predicted"/>
<dbReference type="EMBL" id="VOGC01000004">
    <property type="protein sequence ID" value="MQN01305.1"/>
    <property type="molecule type" value="Genomic_DNA"/>
</dbReference>
<reference evidence="1" key="1">
    <citation type="journal article" date="2020" name="Appl. Environ. Microbiol.">
        <title>Medium-Chain Fatty Acid Synthesis by 'Candidatus Weimeria bifida' gen. nov., sp. nov., and 'Candidatus Pseudoramibacter fermentans' sp. nov.</title>
        <authorList>
            <person name="Scarborough M.J."/>
            <person name="Myers K.S."/>
            <person name="Donohue T.J."/>
            <person name="Noguera D.R."/>
        </authorList>
    </citation>
    <scope>NUCLEOTIDE SEQUENCE</scope>
    <source>
        <strain evidence="1">LCO1.1</strain>
    </source>
</reference>
<sequence>MDISVFFGYGLTETARTCESQPGLDPYAMALCPDTKVRIAKDGELRCAHPA</sequence>
<keyword evidence="2" id="KW-1185">Reference proteome</keyword>
<comment type="caution">
    <text evidence="1">The sequence shown here is derived from an EMBL/GenBank/DDBJ whole genome shotgun (WGS) entry which is preliminary data.</text>
</comment>
<dbReference type="Proteomes" id="UP000460257">
    <property type="component" value="Unassembled WGS sequence"/>
</dbReference>
<organism evidence="1 2">
    <name type="scientific">Candidatus Weimeria bifida</name>
    <dbReference type="NCBI Taxonomy" id="2599074"/>
    <lineage>
        <taxon>Bacteria</taxon>
        <taxon>Bacillati</taxon>
        <taxon>Bacillota</taxon>
        <taxon>Clostridia</taxon>
        <taxon>Lachnospirales</taxon>
        <taxon>Lachnospiraceae</taxon>
        <taxon>Candidatus Weimeria</taxon>
    </lineage>
</organism>
<keyword evidence="1" id="KW-0436">Ligase</keyword>
<protein>
    <submittedName>
        <fullName evidence="1">Long-chain fatty acid--CoA ligase</fullName>
    </submittedName>
</protein>
<accession>A0A6N7IY74</accession>
<dbReference type="AlphaFoldDB" id="A0A6N7IY74"/>
<evidence type="ECO:0000313" key="2">
    <source>
        <dbReference type="Proteomes" id="UP000460257"/>
    </source>
</evidence>
<name>A0A6N7IY74_9FIRM</name>
<evidence type="ECO:0000313" key="1">
    <source>
        <dbReference type="EMBL" id="MQN01305.1"/>
    </source>
</evidence>
<gene>
    <name evidence="1" type="ORF">FRC54_05075</name>
</gene>
<dbReference type="GO" id="GO:0016874">
    <property type="term" value="F:ligase activity"/>
    <property type="evidence" value="ECO:0007669"/>
    <property type="project" value="UniProtKB-KW"/>
</dbReference>